<dbReference type="GO" id="GO:0006355">
    <property type="term" value="P:regulation of DNA-templated transcription"/>
    <property type="evidence" value="ECO:0007669"/>
    <property type="project" value="InterPro"/>
</dbReference>
<sequence length="203" mass="23440">MSVLVISESDIIIGVVEDILNNSEDEIEVISVKKLELICNMQYDNIEMIIIDIRNDYLELLSFIESIKSINKGIKVIVLDIRKRGVIFKRALKNGVEGYVADIPDKHDFSSIIQSVIKGKKYYDLDLLEKLFEHEEKHSRNKLTKREDEVLQLIGDGCNNKEIGNKLYITECTVKKHVSNIFVKLNLRNRKEAISYVKLQSKE</sequence>
<evidence type="ECO:0000313" key="8">
    <source>
        <dbReference type="Proteomes" id="UP000031189"/>
    </source>
</evidence>
<organism evidence="7 8">
    <name type="scientific">Terrisporobacter othiniensis</name>
    <dbReference type="NCBI Taxonomy" id="1577792"/>
    <lineage>
        <taxon>Bacteria</taxon>
        <taxon>Bacillati</taxon>
        <taxon>Bacillota</taxon>
        <taxon>Clostridia</taxon>
        <taxon>Peptostreptococcales</taxon>
        <taxon>Peptostreptococcaceae</taxon>
        <taxon>Terrisporobacter</taxon>
    </lineage>
</organism>
<comment type="function">
    <text evidence="3">May play the central regulatory role in sporulation. It may be an element of the effector pathway responsible for the activation of sporulation genes in response to nutritional stress. Spo0A may act in concert with spo0H (a sigma factor) to control the expression of some genes that are critical to the sporulation process.</text>
</comment>
<keyword evidence="4" id="KW-0597">Phosphoprotein</keyword>
<dbReference type="SMART" id="SM00421">
    <property type="entry name" value="HTH_LUXR"/>
    <property type="match status" value="1"/>
</dbReference>
<dbReference type="InterPro" id="IPR001789">
    <property type="entry name" value="Sig_transdc_resp-reg_receiver"/>
</dbReference>
<evidence type="ECO:0000259" key="5">
    <source>
        <dbReference type="PROSITE" id="PS50043"/>
    </source>
</evidence>
<dbReference type="PANTHER" id="PTHR45566:SF1">
    <property type="entry name" value="HTH-TYPE TRANSCRIPTIONAL REGULATOR YHJB-RELATED"/>
    <property type="match status" value="1"/>
</dbReference>
<dbReference type="SUPFAM" id="SSF46894">
    <property type="entry name" value="C-terminal effector domain of the bipartite response regulators"/>
    <property type="match status" value="1"/>
</dbReference>
<accession>A0A0B3VKB9</accession>
<dbReference type="Pfam" id="PF00196">
    <property type="entry name" value="GerE"/>
    <property type="match status" value="1"/>
</dbReference>
<dbReference type="InterPro" id="IPR000792">
    <property type="entry name" value="Tscrpt_reg_LuxR_C"/>
</dbReference>
<dbReference type="GO" id="GO:0000160">
    <property type="term" value="P:phosphorelay signal transduction system"/>
    <property type="evidence" value="ECO:0007669"/>
    <property type="project" value="InterPro"/>
</dbReference>
<dbReference type="PROSITE" id="PS50110">
    <property type="entry name" value="RESPONSE_REGULATORY"/>
    <property type="match status" value="1"/>
</dbReference>
<comment type="caution">
    <text evidence="7">The sequence shown here is derived from an EMBL/GenBank/DDBJ whole genome shotgun (WGS) entry which is preliminary data.</text>
</comment>
<dbReference type="OrthoDB" id="1750298at2"/>
<protein>
    <recommendedName>
        <fullName evidence="1">Stage 0 sporulation protein A homolog</fullName>
    </recommendedName>
</protein>
<dbReference type="InterPro" id="IPR011006">
    <property type="entry name" value="CheY-like_superfamily"/>
</dbReference>
<dbReference type="CDD" id="cd06170">
    <property type="entry name" value="LuxR_C_like"/>
    <property type="match status" value="1"/>
</dbReference>
<feature type="domain" description="HTH luxR-type" evidence="5">
    <location>
        <begin position="136"/>
        <end position="201"/>
    </location>
</feature>
<dbReference type="PANTHER" id="PTHR45566">
    <property type="entry name" value="HTH-TYPE TRANSCRIPTIONAL REGULATOR YHJB-RELATED"/>
    <property type="match status" value="1"/>
</dbReference>
<evidence type="ECO:0000256" key="2">
    <source>
        <dbReference type="ARBA" id="ARBA00023125"/>
    </source>
</evidence>
<keyword evidence="2" id="KW-0238">DNA-binding</keyword>
<reference evidence="7 8" key="1">
    <citation type="submission" date="2014-12" db="EMBL/GenBank/DDBJ databases">
        <title>Draft genome sequence of Terrisporobacter sp. 08-306576, isolated from the blood culture of a bacteremia patient.</title>
        <authorList>
            <person name="Lund L.C."/>
            <person name="Sydenham T.V."/>
            <person name="Hogh S.V."/>
            <person name="Skov M.N."/>
            <person name="Kemp M."/>
            <person name="Justesen U.S."/>
        </authorList>
    </citation>
    <scope>NUCLEOTIDE SEQUENCE [LARGE SCALE GENOMIC DNA]</scope>
    <source>
        <strain evidence="7 8">08-306576</strain>
    </source>
</reference>
<dbReference type="InterPro" id="IPR016032">
    <property type="entry name" value="Sig_transdc_resp-reg_C-effctor"/>
</dbReference>
<name>A0A0B3VKB9_9FIRM</name>
<dbReference type="InterPro" id="IPR051015">
    <property type="entry name" value="EvgA-like"/>
</dbReference>
<keyword evidence="8" id="KW-1185">Reference proteome</keyword>
<dbReference type="Proteomes" id="UP000031189">
    <property type="component" value="Unassembled WGS sequence"/>
</dbReference>
<evidence type="ECO:0000256" key="4">
    <source>
        <dbReference type="PROSITE-ProRule" id="PRU00169"/>
    </source>
</evidence>
<gene>
    <name evidence="7" type="ORF">QX51_09645</name>
</gene>
<dbReference type="RefSeq" id="WP_039679696.1">
    <property type="nucleotide sequence ID" value="NZ_JAWGXO010000011.1"/>
</dbReference>
<dbReference type="Gene3D" id="3.40.50.2300">
    <property type="match status" value="1"/>
</dbReference>
<feature type="domain" description="Response regulatory" evidence="6">
    <location>
        <begin position="2"/>
        <end position="117"/>
    </location>
</feature>
<evidence type="ECO:0000256" key="1">
    <source>
        <dbReference type="ARBA" id="ARBA00018672"/>
    </source>
</evidence>
<evidence type="ECO:0000313" key="7">
    <source>
        <dbReference type="EMBL" id="KHS57206.1"/>
    </source>
</evidence>
<evidence type="ECO:0000259" key="6">
    <source>
        <dbReference type="PROSITE" id="PS50110"/>
    </source>
</evidence>
<feature type="modified residue" description="4-aspartylphosphate" evidence="4">
    <location>
        <position position="52"/>
    </location>
</feature>
<dbReference type="EMBL" id="JWHR01000087">
    <property type="protein sequence ID" value="KHS57206.1"/>
    <property type="molecule type" value="Genomic_DNA"/>
</dbReference>
<dbReference type="STRING" id="1577792.QX51_09645"/>
<dbReference type="PROSITE" id="PS00622">
    <property type="entry name" value="HTH_LUXR_1"/>
    <property type="match status" value="1"/>
</dbReference>
<dbReference type="PROSITE" id="PS50043">
    <property type="entry name" value="HTH_LUXR_2"/>
    <property type="match status" value="1"/>
</dbReference>
<dbReference type="PRINTS" id="PR00038">
    <property type="entry name" value="HTHLUXR"/>
</dbReference>
<dbReference type="SUPFAM" id="SSF52172">
    <property type="entry name" value="CheY-like"/>
    <property type="match status" value="1"/>
</dbReference>
<dbReference type="GO" id="GO:0003677">
    <property type="term" value="F:DNA binding"/>
    <property type="evidence" value="ECO:0007669"/>
    <property type="project" value="UniProtKB-KW"/>
</dbReference>
<evidence type="ECO:0000256" key="3">
    <source>
        <dbReference type="ARBA" id="ARBA00024867"/>
    </source>
</evidence>
<dbReference type="AlphaFoldDB" id="A0A0B3VKB9"/>
<proteinExistence type="predicted"/>